<dbReference type="AlphaFoldDB" id="A0A9K3GHA3"/>
<protein>
    <submittedName>
        <fullName evidence="2">Uncharacterized protein</fullName>
    </submittedName>
</protein>
<evidence type="ECO:0000256" key="1">
    <source>
        <dbReference type="SAM" id="Phobius"/>
    </source>
</evidence>
<feature type="transmembrane region" description="Helical" evidence="1">
    <location>
        <begin position="104"/>
        <end position="126"/>
    </location>
</feature>
<keyword evidence="1" id="KW-0812">Transmembrane</keyword>
<comment type="caution">
    <text evidence="2">The sequence shown here is derived from an EMBL/GenBank/DDBJ whole genome shotgun (WGS) entry which is preliminary data.</text>
</comment>
<name>A0A9K3GHA3_9EUKA</name>
<sequence length="606" mass="66477">MSGLYPSAWIHSFFGDTVYDPSSRANVYSALVMYGVLLVFVGVVVFASHYPKYTRTRSNMRRFLRFLDISQKSMTNVTKVLGKVDVRRRKSGDGYIDNEYRGTVVGGLVSGMLYIVGTFMLVWTLYACLHDVNAPIQFPDDLFSEMTADQPPYLRQRDVQTIPYSSLESGPRTYLNYAISDRDNLYVVDVTSGHDWGATCVPSDPTFLAMPYTDKLRLLFSTSAGTCLLQNIIPGTSLPTTAAQLRASGSLGIQTDNCIFVGGQPCSTMFEDLTGYEDIISLAWAFGYPGFFDDMTFEERPYNIYTLCFSSLHYVIRQSPMSPSHLQVSMTPSEQYPNFGTGTSAVRTYVYPGTFNEYLQTDNAEPQPMIKGSTQDIGYWTVGVGWLDGLAFPASHFTPSQQEEAADIMAAARSALGDVPLNPFTTVTFDDNGRQDPDTMSGLWDEARLMSYTVAPIPLVVASGSESGPRPFSHVCSQNSGVYFGGLCEGLFQGNVNESSDLSVSIRHTVSSQVSQVTFHNLAPWSLMGDVVLLLLSLFGFQALLELVATTVSRSLRRCKKDAAMRRASSAPNLTDAPQANVHAIPEQVMNPPALTPNAVGALAIV</sequence>
<evidence type="ECO:0000313" key="3">
    <source>
        <dbReference type="Proteomes" id="UP000265618"/>
    </source>
</evidence>
<feature type="transmembrane region" description="Helical" evidence="1">
    <location>
        <begin position="27"/>
        <end position="50"/>
    </location>
</feature>
<organism evidence="2 3">
    <name type="scientific">Kipferlia bialata</name>
    <dbReference type="NCBI Taxonomy" id="797122"/>
    <lineage>
        <taxon>Eukaryota</taxon>
        <taxon>Metamonada</taxon>
        <taxon>Carpediemonas-like organisms</taxon>
        <taxon>Kipferlia</taxon>
    </lineage>
</organism>
<keyword evidence="3" id="KW-1185">Reference proteome</keyword>
<proteinExistence type="predicted"/>
<evidence type="ECO:0000313" key="2">
    <source>
        <dbReference type="EMBL" id="GIQ82350.1"/>
    </source>
</evidence>
<keyword evidence="1" id="KW-0472">Membrane</keyword>
<dbReference type="EMBL" id="BDIP01000668">
    <property type="protein sequence ID" value="GIQ82350.1"/>
    <property type="molecule type" value="Genomic_DNA"/>
</dbReference>
<keyword evidence="1" id="KW-1133">Transmembrane helix</keyword>
<accession>A0A9K3GHA3</accession>
<reference evidence="2 3" key="1">
    <citation type="journal article" date="2018" name="PLoS ONE">
        <title>The draft genome of Kipferlia bialata reveals reductive genome evolution in fornicate parasites.</title>
        <authorList>
            <person name="Tanifuji G."/>
            <person name="Takabayashi S."/>
            <person name="Kume K."/>
            <person name="Takagi M."/>
            <person name="Nakayama T."/>
            <person name="Kamikawa R."/>
            <person name="Inagaki Y."/>
            <person name="Hashimoto T."/>
        </authorList>
    </citation>
    <scope>NUCLEOTIDE SEQUENCE [LARGE SCALE GENOMIC DNA]</scope>
    <source>
        <strain evidence="2">NY0173</strain>
    </source>
</reference>
<gene>
    <name evidence="2" type="ORF">KIPB_003469</name>
</gene>
<dbReference type="Proteomes" id="UP000265618">
    <property type="component" value="Unassembled WGS sequence"/>
</dbReference>